<accession>A0ABV9VVF0</accession>
<evidence type="ECO:0000313" key="4">
    <source>
        <dbReference type="Proteomes" id="UP001595912"/>
    </source>
</evidence>
<protein>
    <submittedName>
        <fullName evidence="3">GNAT family N-acetyltransferase</fullName>
        <ecNumber evidence="3">2.3.1.-</ecNumber>
    </submittedName>
</protein>
<evidence type="ECO:0000313" key="3">
    <source>
        <dbReference type="EMBL" id="MFC4999525.1"/>
    </source>
</evidence>
<keyword evidence="3" id="KW-0808">Transferase</keyword>
<keyword evidence="4" id="KW-1185">Reference proteome</keyword>
<dbReference type="RefSeq" id="WP_380115974.1">
    <property type="nucleotide sequence ID" value="NZ_JBHSIU010000018.1"/>
</dbReference>
<dbReference type="Gene3D" id="3.40.630.30">
    <property type="match status" value="1"/>
</dbReference>
<reference evidence="4" key="1">
    <citation type="journal article" date="2019" name="Int. J. Syst. Evol. Microbiol.">
        <title>The Global Catalogue of Microorganisms (GCM) 10K type strain sequencing project: providing services to taxonomists for standard genome sequencing and annotation.</title>
        <authorList>
            <consortium name="The Broad Institute Genomics Platform"/>
            <consortium name="The Broad Institute Genome Sequencing Center for Infectious Disease"/>
            <person name="Wu L."/>
            <person name="Ma J."/>
        </authorList>
    </citation>
    <scope>NUCLEOTIDE SEQUENCE [LARGE SCALE GENOMIC DNA]</scope>
    <source>
        <strain evidence="4">CGMCC 4.7152</strain>
    </source>
</reference>
<name>A0ABV9VVF0_9ACTN</name>
<dbReference type="SUPFAM" id="SSF55729">
    <property type="entry name" value="Acyl-CoA N-acyltransferases (Nat)"/>
    <property type="match status" value="1"/>
</dbReference>
<dbReference type="EMBL" id="JBHSIU010000018">
    <property type="protein sequence ID" value="MFC4999525.1"/>
    <property type="molecule type" value="Genomic_DNA"/>
</dbReference>
<evidence type="ECO:0000256" key="1">
    <source>
        <dbReference type="SAM" id="MobiDB-lite"/>
    </source>
</evidence>
<evidence type="ECO:0000259" key="2">
    <source>
        <dbReference type="Pfam" id="PF00583"/>
    </source>
</evidence>
<keyword evidence="3" id="KW-0012">Acyltransferase</keyword>
<gene>
    <name evidence="3" type="ORF">ACFPIJ_17005</name>
</gene>
<feature type="region of interest" description="Disordered" evidence="1">
    <location>
        <begin position="1"/>
        <end position="20"/>
    </location>
</feature>
<dbReference type="InterPro" id="IPR000182">
    <property type="entry name" value="GNAT_dom"/>
</dbReference>
<dbReference type="GO" id="GO:0016746">
    <property type="term" value="F:acyltransferase activity"/>
    <property type="evidence" value="ECO:0007669"/>
    <property type="project" value="UniProtKB-KW"/>
</dbReference>
<proteinExistence type="predicted"/>
<feature type="domain" description="N-acetyltransferase" evidence="2">
    <location>
        <begin position="49"/>
        <end position="91"/>
    </location>
</feature>
<organism evidence="3 4">
    <name type="scientific">Dactylosporangium cerinum</name>
    <dbReference type="NCBI Taxonomy" id="1434730"/>
    <lineage>
        <taxon>Bacteria</taxon>
        <taxon>Bacillati</taxon>
        <taxon>Actinomycetota</taxon>
        <taxon>Actinomycetes</taxon>
        <taxon>Micromonosporales</taxon>
        <taxon>Micromonosporaceae</taxon>
        <taxon>Dactylosporangium</taxon>
    </lineage>
</organism>
<dbReference type="EC" id="2.3.1.-" evidence="3"/>
<comment type="caution">
    <text evidence="3">The sequence shown here is derived from an EMBL/GenBank/DDBJ whole genome shotgun (WGS) entry which is preliminary data.</text>
</comment>
<dbReference type="InterPro" id="IPR016181">
    <property type="entry name" value="Acyl_CoA_acyltransferase"/>
</dbReference>
<sequence length="116" mass="12204">MPDQQDDAPVLITRRHPGGQPGWLRICLEDVGDPTAPPVADALLAAHQGAPVALLLRIEVVASARGRGLGRRLLREAAADARAVGARRLRVAPVAAVGWLMNSGFVVCDGFAELVL</sequence>
<dbReference type="Proteomes" id="UP001595912">
    <property type="component" value="Unassembled WGS sequence"/>
</dbReference>
<dbReference type="Pfam" id="PF00583">
    <property type="entry name" value="Acetyltransf_1"/>
    <property type="match status" value="1"/>
</dbReference>